<keyword evidence="6 7" id="KW-0472">Membrane</keyword>
<evidence type="ECO:0000313" key="9">
    <source>
        <dbReference type="Proteomes" id="UP000294616"/>
    </source>
</evidence>
<comment type="similarity">
    <text evidence="2">Belongs to the DoxX family.</text>
</comment>
<reference evidence="8 9" key="1">
    <citation type="submission" date="2019-03" db="EMBL/GenBank/DDBJ databases">
        <title>Genomic Encyclopedia of Archaeal and Bacterial Type Strains, Phase II (KMG-II): from individual species to whole genera.</title>
        <authorList>
            <person name="Goeker M."/>
        </authorList>
    </citation>
    <scope>NUCLEOTIDE SEQUENCE [LARGE SCALE GENOMIC DNA]</scope>
    <source>
        <strain evidence="8 9">DSM 22554</strain>
    </source>
</reference>
<keyword evidence="3" id="KW-1003">Cell membrane</keyword>
<dbReference type="PANTHER" id="PTHR33452:SF1">
    <property type="entry name" value="INNER MEMBRANE PROTEIN YPHA-RELATED"/>
    <property type="match status" value="1"/>
</dbReference>
<dbReference type="Proteomes" id="UP000294616">
    <property type="component" value="Unassembled WGS sequence"/>
</dbReference>
<dbReference type="OrthoDB" id="9813193at2"/>
<name>A0A4R1LR12_9SPHI</name>
<evidence type="ECO:0000256" key="4">
    <source>
        <dbReference type="ARBA" id="ARBA00022692"/>
    </source>
</evidence>
<gene>
    <name evidence="8" type="ORF">C8N28_2693</name>
</gene>
<dbReference type="InterPro" id="IPR032808">
    <property type="entry name" value="DoxX"/>
</dbReference>
<comment type="caution">
    <text evidence="8">The sequence shown here is derived from an EMBL/GenBank/DDBJ whole genome shotgun (WGS) entry which is preliminary data.</text>
</comment>
<protein>
    <submittedName>
        <fullName evidence="8">Putative membrane protein YphA (DoxX/SURF4 family)</fullName>
    </submittedName>
</protein>
<dbReference type="EMBL" id="SMGO01000003">
    <property type="protein sequence ID" value="TCK80937.1"/>
    <property type="molecule type" value="Genomic_DNA"/>
</dbReference>
<comment type="subcellular location">
    <subcellularLocation>
        <location evidence="1">Cell membrane</location>
        <topology evidence="1">Multi-pass membrane protein</topology>
    </subcellularLocation>
</comment>
<accession>A0A4R1LR12</accession>
<sequence length="137" mass="15413">MITKTKPLPLIIPRLIIGLIFLSEGLQKFIVPEAVGVGRFTKIGFQHPEFWASLVGITEILCGILLLIGLLSRLATIPLLIIMGVAFVMTKIPTLAEKGFWVFAHEYRTDFSMTMLLFMILYFGSGNYSIDKHIQKK</sequence>
<dbReference type="GO" id="GO:0005886">
    <property type="term" value="C:plasma membrane"/>
    <property type="evidence" value="ECO:0007669"/>
    <property type="project" value="UniProtKB-SubCell"/>
</dbReference>
<keyword evidence="9" id="KW-1185">Reference proteome</keyword>
<dbReference type="AlphaFoldDB" id="A0A4R1LR12"/>
<organism evidence="8 9">
    <name type="scientific">Albibacterium bauzanense</name>
    <dbReference type="NCBI Taxonomy" id="653929"/>
    <lineage>
        <taxon>Bacteria</taxon>
        <taxon>Pseudomonadati</taxon>
        <taxon>Bacteroidota</taxon>
        <taxon>Sphingobacteriia</taxon>
        <taxon>Sphingobacteriales</taxon>
        <taxon>Sphingobacteriaceae</taxon>
        <taxon>Albibacterium</taxon>
    </lineage>
</organism>
<evidence type="ECO:0000256" key="3">
    <source>
        <dbReference type="ARBA" id="ARBA00022475"/>
    </source>
</evidence>
<proteinExistence type="inferred from homology"/>
<evidence type="ECO:0000256" key="5">
    <source>
        <dbReference type="ARBA" id="ARBA00022989"/>
    </source>
</evidence>
<feature type="transmembrane region" description="Helical" evidence="7">
    <location>
        <begin position="77"/>
        <end position="96"/>
    </location>
</feature>
<evidence type="ECO:0000313" key="8">
    <source>
        <dbReference type="EMBL" id="TCK80937.1"/>
    </source>
</evidence>
<dbReference type="InterPro" id="IPR051907">
    <property type="entry name" value="DoxX-like_oxidoreductase"/>
</dbReference>
<evidence type="ECO:0000256" key="2">
    <source>
        <dbReference type="ARBA" id="ARBA00006679"/>
    </source>
</evidence>
<keyword evidence="4 7" id="KW-0812">Transmembrane</keyword>
<keyword evidence="5 7" id="KW-1133">Transmembrane helix</keyword>
<evidence type="ECO:0000256" key="6">
    <source>
        <dbReference type="ARBA" id="ARBA00023136"/>
    </source>
</evidence>
<dbReference type="PANTHER" id="PTHR33452">
    <property type="entry name" value="OXIDOREDUCTASE CATD-RELATED"/>
    <property type="match status" value="1"/>
</dbReference>
<evidence type="ECO:0000256" key="7">
    <source>
        <dbReference type="SAM" id="Phobius"/>
    </source>
</evidence>
<evidence type="ECO:0000256" key="1">
    <source>
        <dbReference type="ARBA" id="ARBA00004651"/>
    </source>
</evidence>
<dbReference type="RefSeq" id="WP_132225692.1">
    <property type="nucleotide sequence ID" value="NZ_SMGO01000003.1"/>
</dbReference>
<feature type="transmembrane region" description="Helical" evidence="7">
    <location>
        <begin position="50"/>
        <end position="70"/>
    </location>
</feature>
<feature type="transmembrane region" description="Helical" evidence="7">
    <location>
        <begin position="111"/>
        <end position="130"/>
    </location>
</feature>
<dbReference type="Pfam" id="PF07681">
    <property type="entry name" value="DoxX"/>
    <property type="match status" value="1"/>
</dbReference>